<feature type="transmembrane region" description="Helical" evidence="2">
    <location>
        <begin position="195"/>
        <end position="215"/>
    </location>
</feature>
<evidence type="ECO:0000256" key="2">
    <source>
        <dbReference type="SAM" id="Phobius"/>
    </source>
</evidence>
<keyword evidence="2" id="KW-0812">Transmembrane</keyword>
<accession>A0AAV0XZH3</accession>
<feature type="compositionally biased region" description="Basic residues" evidence="1">
    <location>
        <begin position="8"/>
        <end position="21"/>
    </location>
</feature>
<keyword evidence="2" id="KW-1133">Transmembrane helix</keyword>
<dbReference type="Proteomes" id="UP001160148">
    <property type="component" value="Unassembled WGS sequence"/>
</dbReference>
<gene>
    <name evidence="3" type="ORF">MEUPH1_LOCUS27694</name>
</gene>
<proteinExistence type="predicted"/>
<dbReference type="InterPro" id="IPR013780">
    <property type="entry name" value="Glyco_hydro_b"/>
</dbReference>
<name>A0AAV0XZH3_9HEMI</name>
<comment type="caution">
    <text evidence="3">The sequence shown here is derived from an EMBL/GenBank/DDBJ whole genome shotgun (WGS) entry which is preliminary data.</text>
</comment>
<keyword evidence="4" id="KW-1185">Reference proteome</keyword>
<protein>
    <recommendedName>
        <fullName evidence="5">CUB domain-containing protein</fullName>
    </recommendedName>
</protein>
<evidence type="ECO:0000256" key="1">
    <source>
        <dbReference type="SAM" id="MobiDB-lite"/>
    </source>
</evidence>
<feature type="region of interest" description="Disordered" evidence="1">
    <location>
        <begin position="39"/>
        <end position="64"/>
    </location>
</feature>
<dbReference type="AlphaFoldDB" id="A0AAV0XZH3"/>
<evidence type="ECO:0000313" key="3">
    <source>
        <dbReference type="EMBL" id="CAI6374030.1"/>
    </source>
</evidence>
<keyword evidence="2" id="KW-0472">Membrane</keyword>
<dbReference type="SUPFAM" id="SSF51011">
    <property type="entry name" value="Glycosyl hydrolase domain"/>
    <property type="match status" value="1"/>
</dbReference>
<reference evidence="3 4" key="1">
    <citation type="submission" date="2023-01" db="EMBL/GenBank/DDBJ databases">
        <authorList>
            <person name="Whitehead M."/>
        </authorList>
    </citation>
    <scope>NUCLEOTIDE SEQUENCE [LARGE SCALE GENOMIC DNA]</scope>
</reference>
<feature type="region of interest" description="Disordered" evidence="1">
    <location>
        <begin position="1"/>
        <end position="24"/>
    </location>
</feature>
<evidence type="ECO:0008006" key="5">
    <source>
        <dbReference type="Google" id="ProtNLM"/>
    </source>
</evidence>
<evidence type="ECO:0000313" key="4">
    <source>
        <dbReference type="Proteomes" id="UP001160148"/>
    </source>
</evidence>
<dbReference type="EMBL" id="CARXXK010001148">
    <property type="protein sequence ID" value="CAI6374030.1"/>
    <property type="molecule type" value="Genomic_DNA"/>
</dbReference>
<dbReference type="Gene3D" id="2.60.40.1180">
    <property type="entry name" value="Golgi alpha-mannosidase II"/>
    <property type="match status" value="1"/>
</dbReference>
<sequence>MCEDRKPRQSARGHPVWRRNGGRHEHAEHVVAQRRVHVHGRGDRHVGHGQQTVDPRGRNAGRKQHCSHCTVYKPLAELRETRTVQRGSFDGKDLSQCVYAFTRSLPSAETYLVVINVGSEDEHVDLSNWPTLEKDETWQVHTPSDNAQYSIGYSFETNGFTLRPKSAIVLCDKKELSSSSSSSSLPSKSISPSSLVCILEMLVPALFFTFAHYILPDE</sequence>
<organism evidence="3 4">
    <name type="scientific">Macrosiphum euphorbiae</name>
    <name type="common">potato aphid</name>
    <dbReference type="NCBI Taxonomy" id="13131"/>
    <lineage>
        <taxon>Eukaryota</taxon>
        <taxon>Metazoa</taxon>
        <taxon>Ecdysozoa</taxon>
        <taxon>Arthropoda</taxon>
        <taxon>Hexapoda</taxon>
        <taxon>Insecta</taxon>
        <taxon>Pterygota</taxon>
        <taxon>Neoptera</taxon>
        <taxon>Paraneoptera</taxon>
        <taxon>Hemiptera</taxon>
        <taxon>Sternorrhyncha</taxon>
        <taxon>Aphidomorpha</taxon>
        <taxon>Aphidoidea</taxon>
        <taxon>Aphididae</taxon>
        <taxon>Macrosiphini</taxon>
        <taxon>Macrosiphum</taxon>
    </lineage>
</organism>